<keyword evidence="8" id="KW-1185">Reference proteome</keyword>
<dbReference type="GO" id="GO:0071766">
    <property type="term" value="P:Actinobacterium-type cell wall biogenesis"/>
    <property type="evidence" value="ECO:0007669"/>
    <property type="project" value="UniProtKB-ARBA"/>
</dbReference>
<dbReference type="PANTHER" id="PTHR22754">
    <property type="entry name" value="DISCO-INTERACTING PROTEIN 2 DIP2 -RELATED"/>
    <property type="match status" value="1"/>
</dbReference>
<evidence type="ECO:0000259" key="6">
    <source>
        <dbReference type="Pfam" id="PF23024"/>
    </source>
</evidence>
<dbReference type="RefSeq" id="WP_125215315.1">
    <property type="nucleotide sequence ID" value="NZ_PDES01000034.1"/>
</dbReference>
<dbReference type="SUPFAM" id="SSF56801">
    <property type="entry name" value="Acetyl-CoA synthetase-like"/>
    <property type="match status" value="1"/>
</dbReference>
<dbReference type="CDD" id="cd05931">
    <property type="entry name" value="FAAL"/>
    <property type="match status" value="1"/>
</dbReference>
<dbReference type="InterPro" id="IPR020845">
    <property type="entry name" value="AMP-binding_CS"/>
</dbReference>
<dbReference type="Pfam" id="PF00501">
    <property type="entry name" value="AMP-binding"/>
    <property type="match status" value="1"/>
</dbReference>
<dbReference type="PANTHER" id="PTHR22754:SF32">
    <property type="entry name" value="DISCO-INTERACTING PROTEIN 2"/>
    <property type="match status" value="1"/>
</dbReference>
<evidence type="ECO:0000313" key="7">
    <source>
        <dbReference type="EMBL" id="RRQ77253.1"/>
    </source>
</evidence>
<dbReference type="FunFam" id="3.40.50.12780:FF:000013">
    <property type="entry name" value="Long-chain-fatty-acid--AMP ligase FadD32"/>
    <property type="match status" value="1"/>
</dbReference>
<dbReference type="InterPro" id="IPR000873">
    <property type="entry name" value="AMP-dep_synth/lig_dom"/>
</dbReference>
<evidence type="ECO:0000256" key="2">
    <source>
        <dbReference type="ARBA" id="ARBA00022598"/>
    </source>
</evidence>
<sequence>MEAQLDARLASTFVDVVQRQADVHGDREAFSYIRDMSDGQITDSLSYRELDAQARVVAGWLTKQGGSSGDRVLLCFPPGLDFIVGFFGCLYAGMVAVPAPMPEGFSSAEDRVGKIVRDAGINLALSDADGAPRLERWIADRLGTTLPCGPVRAMDSALAASLTVPEISPDTLALLQYTSGSTSDPKGVMITHRNLLANMRLISGCADGGPDSRAFCWLPVIHDMGLIGQVLWMLFIGGCTTLTSPTEFLRRPYRWLQLLDELNADFSVAPNFAYDLCVRTVSEDKVPGLDLSRWRVTFNGAEPVQARSLAKFQEKFGPAGFRAETFLPCYGLAEATLLVTGTAADSRPVITTVDAEALARGEFVPVAAGDGPRELVGSGTVDRSRVRIVDAGTGAPLPDARVGEVWVRGESVAQGYWGRPDLNAEVFDQSLDGETGFFRTGDLGVIHDGELYITGRLKEVLIIRGRNLYPHDLEQTVRSVDPRLATGAGAVLALDTPEGSVVVVQEIKPRGLTEDDYRALAQDIQRTLVREFSIPLPSVVFVGPGRVRKTTSGKIQRSLMKQLFVTSELNSLHEELTHALRAHLKND</sequence>
<evidence type="ECO:0000256" key="3">
    <source>
        <dbReference type="ARBA" id="ARBA00022832"/>
    </source>
</evidence>
<accession>A0A426RVI1</accession>
<dbReference type="Gene3D" id="3.40.50.12780">
    <property type="entry name" value="N-terminal domain of ligase-like"/>
    <property type="match status" value="1"/>
</dbReference>
<dbReference type="EMBL" id="PDES01000034">
    <property type="protein sequence ID" value="RRQ77253.1"/>
    <property type="molecule type" value="Genomic_DNA"/>
</dbReference>
<gene>
    <name evidence="7" type="ORF">CQW44_37665</name>
</gene>
<evidence type="ECO:0000256" key="1">
    <source>
        <dbReference type="ARBA" id="ARBA00006432"/>
    </source>
</evidence>
<comment type="similarity">
    <text evidence="1">Belongs to the ATP-dependent AMP-binding enzyme family.</text>
</comment>
<dbReference type="PROSITE" id="PS00455">
    <property type="entry name" value="AMP_BINDING"/>
    <property type="match status" value="1"/>
</dbReference>
<comment type="caution">
    <text evidence="7">The sequence shown here is derived from an EMBL/GenBank/DDBJ whole genome shotgun (WGS) entry which is preliminary data.</text>
</comment>
<dbReference type="InterPro" id="IPR045851">
    <property type="entry name" value="AMP-bd_C_sf"/>
</dbReference>
<dbReference type="InterPro" id="IPR042099">
    <property type="entry name" value="ANL_N_sf"/>
</dbReference>
<dbReference type="InterPro" id="IPR040097">
    <property type="entry name" value="FAAL/FAAC"/>
</dbReference>
<evidence type="ECO:0000313" key="8">
    <source>
        <dbReference type="Proteomes" id="UP000276379"/>
    </source>
</evidence>
<feature type="domain" description="AMP-binding enzyme C-terminal" evidence="6">
    <location>
        <begin position="459"/>
        <end position="572"/>
    </location>
</feature>
<protein>
    <submittedName>
        <fullName evidence="7">Polyketide synthase</fullName>
    </submittedName>
</protein>
<keyword evidence="2" id="KW-0436">Ligase</keyword>
<feature type="domain" description="AMP-dependent synthetase/ligase" evidence="5">
    <location>
        <begin position="18"/>
        <end position="417"/>
    </location>
</feature>
<dbReference type="Proteomes" id="UP000276379">
    <property type="component" value="Unassembled WGS sequence"/>
</dbReference>
<proteinExistence type="inferred from homology"/>
<organism evidence="7 8">
    <name type="scientific">Streptomyces griseofuscus</name>
    <dbReference type="NCBI Taxonomy" id="146922"/>
    <lineage>
        <taxon>Bacteria</taxon>
        <taxon>Bacillati</taxon>
        <taxon>Actinomycetota</taxon>
        <taxon>Actinomycetes</taxon>
        <taxon>Kitasatosporales</taxon>
        <taxon>Streptomycetaceae</taxon>
        <taxon>Streptomyces</taxon>
    </lineage>
</organism>
<reference evidence="7 8" key="1">
    <citation type="submission" date="2017-10" db="EMBL/GenBank/DDBJ databases">
        <title>Draft genome of actinobacteria isolated from guarana (Paullinia cupana (Mart.) Ducke.</title>
        <authorList>
            <person name="Siqueira K.A."/>
            <person name="Liotti R.G."/>
            <person name="Mendes T.A."/>
            <person name="Soares M.A."/>
        </authorList>
    </citation>
    <scope>NUCLEOTIDE SEQUENCE [LARGE SCALE GENOMIC DNA]</scope>
    <source>
        <strain evidence="7 8">199</strain>
    </source>
</reference>
<evidence type="ECO:0000256" key="4">
    <source>
        <dbReference type="ARBA" id="ARBA00023098"/>
    </source>
</evidence>
<dbReference type="Pfam" id="PF23024">
    <property type="entry name" value="AMP-dom_DIP2-like"/>
    <property type="match status" value="1"/>
</dbReference>
<dbReference type="InterPro" id="IPR025110">
    <property type="entry name" value="AMP-bd_C"/>
</dbReference>
<dbReference type="GO" id="GO:0005886">
    <property type="term" value="C:plasma membrane"/>
    <property type="evidence" value="ECO:0007669"/>
    <property type="project" value="TreeGrafter"/>
</dbReference>
<keyword evidence="4" id="KW-0443">Lipid metabolism</keyword>
<dbReference type="AlphaFoldDB" id="A0A426RVI1"/>
<dbReference type="GO" id="GO:0070566">
    <property type="term" value="F:adenylyltransferase activity"/>
    <property type="evidence" value="ECO:0007669"/>
    <property type="project" value="TreeGrafter"/>
</dbReference>
<evidence type="ECO:0000259" key="5">
    <source>
        <dbReference type="Pfam" id="PF00501"/>
    </source>
</evidence>
<dbReference type="GO" id="GO:0006633">
    <property type="term" value="P:fatty acid biosynthetic process"/>
    <property type="evidence" value="ECO:0007669"/>
    <property type="project" value="TreeGrafter"/>
</dbReference>
<name>A0A426RVI1_9ACTN</name>
<dbReference type="Gene3D" id="3.30.300.30">
    <property type="match status" value="1"/>
</dbReference>
<dbReference type="GO" id="GO:0016874">
    <property type="term" value="F:ligase activity"/>
    <property type="evidence" value="ECO:0007669"/>
    <property type="project" value="UniProtKB-KW"/>
</dbReference>
<keyword evidence="3" id="KW-0276">Fatty acid metabolism</keyword>